<dbReference type="CDD" id="cd09020">
    <property type="entry name" value="D-hex-6-P-epi_like"/>
    <property type="match status" value="1"/>
</dbReference>
<evidence type="ECO:0000256" key="3">
    <source>
        <dbReference type="ARBA" id="ARBA00023235"/>
    </source>
</evidence>
<evidence type="ECO:0000256" key="5">
    <source>
        <dbReference type="PIRSR" id="PIRSR016020-1"/>
    </source>
</evidence>
<feature type="active site" evidence="5">
    <location>
        <position position="257"/>
    </location>
</feature>
<keyword evidence="3 4" id="KW-0413">Isomerase</keyword>
<dbReference type="PIRSF" id="PIRSF016020">
    <property type="entry name" value="PHexose_mutarotase"/>
    <property type="match status" value="1"/>
</dbReference>
<feature type="binding site" evidence="6">
    <location>
        <position position="88"/>
    </location>
    <ligand>
        <name>substrate</name>
    </ligand>
</feature>
<sequence>MTQKSLVPGATLHDNEQGGPTLTLKHDAFQAEISLDGGQLTAYQAHGQPPLLYLSPLAYRVQGKAIRGGVPVCWPWFGPHPHDAALPQHGVARTARWTLSDVSRTDDGFSVELLGPDFHGLKVESCLQLCAAHVDITLTTHNHGTTARSYSAALHTYLAIGNADSARVQGLAHGRYQDKVHRQSGVLYEDTLPCRGELDLIVYGRTGVTLVDEVWQRQIVVENAGSDSLVLWNPGEDKARTLKDLPPDGWRDFFCIEAANAEDDARQIEAGESHTLGTRLMAIPL</sequence>
<comment type="similarity">
    <text evidence="2 4">Belongs to the glucose-6-phosphate 1-epimerase family.</text>
</comment>
<dbReference type="PANTHER" id="PTHR11122">
    <property type="entry name" value="APOSPORY-ASSOCIATED PROTEIN C-RELATED"/>
    <property type="match status" value="1"/>
</dbReference>
<accession>A0A4R7B0D2</accession>
<comment type="caution">
    <text evidence="7">The sequence shown here is derived from an EMBL/GenBank/DDBJ whole genome shotgun (WGS) entry which is preliminary data.</text>
</comment>
<evidence type="ECO:0000256" key="4">
    <source>
        <dbReference type="PIRNR" id="PIRNR016020"/>
    </source>
</evidence>
<dbReference type="Proteomes" id="UP000295611">
    <property type="component" value="Unassembled WGS sequence"/>
</dbReference>
<comment type="catalytic activity">
    <reaction evidence="1">
        <text>alpha-D-glucose 6-phosphate = beta-D-glucose 6-phosphate</text>
        <dbReference type="Rhea" id="RHEA:16249"/>
        <dbReference type="ChEBI" id="CHEBI:58225"/>
        <dbReference type="ChEBI" id="CHEBI:58247"/>
        <dbReference type="EC" id="5.1.3.15"/>
    </reaction>
</comment>
<keyword evidence="8" id="KW-1185">Reference proteome</keyword>
<dbReference type="InterPro" id="IPR011013">
    <property type="entry name" value="Gal_mutarotase_sf_dom"/>
</dbReference>
<dbReference type="Pfam" id="PF01263">
    <property type="entry name" value="Aldose_epim"/>
    <property type="match status" value="1"/>
</dbReference>
<evidence type="ECO:0000256" key="2">
    <source>
        <dbReference type="ARBA" id="ARBA00005866"/>
    </source>
</evidence>
<feature type="binding site" evidence="6">
    <location>
        <position position="67"/>
    </location>
    <ligand>
        <name>substrate</name>
    </ligand>
</feature>
<reference evidence="7 8" key="1">
    <citation type="submission" date="2019-03" db="EMBL/GenBank/DDBJ databases">
        <title>Genomic Encyclopedia of Type Strains, Phase III (KMG-III): the genomes of soil and plant-associated and newly described type strains.</title>
        <authorList>
            <person name="Whitman W."/>
        </authorList>
    </citation>
    <scope>NUCLEOTIDE SEQUENCE [LARGE SCALE GENOMIC DNA]</scope>
    <source>
        <strain evidence="7 8">CECT 8976</strain>
    </source>
</reference>
<dbReference type="InterPro" id="IPR025532">
    <property type="entry name" value="G6P_1-epimerase"/>
</dbReference>
<evidence type="ECO:0000256" key="1">
    <source>
        <dbReference type="ARBA" id="ARBA00001096"/>
    </source>
</evidence>
<evidence type="ECO:0000313" key="7">
    <source>
        <dbReference type="EMBL" id="TDR72505.1"/>
    </source>
</evidence>
<dbReference type="OrthoDB" id="9790727at2"/>
<protein>
    <recommendedName>
        <fullName evidence="4">Putative glucose-6-phosphate 1-epimerase</fullName>
        <ecNumber evidence="4">5.1.3.15</ecNumber>
    </recommendedName>
</protein>
<evidence type="ECO:0000313" key="8">
    <source>
        <dbReference type="Proteomes" id="UP000295611"/>
    </source>
</evidence>
<dbReference type="AlphaFoldDB" id="A0A4R7B0D2"/>
<dbReference type="GO" id="GO:0047938">
    <property type="term" value="F:glucose-6-phosphate 1-epimerase activity"/>
    <property type="evidence" value="ECO:0007669"/>
    <property type="project" value="UniProtKB-UniRule"/>
</dbReference>
<dbReference type="InterPro" id="IPR008183">
    <property type="entry name" value="Aldose_1/G6P_1-epimerase"/>
</dbReference>
<dbReference type="InterPro" id="IPR014718">
    <property type="entry name" value="GH-type_carb-bd"/>
</dbReference>
<dbReference type="GO" id="GO:0005975">
    <property type="term" value="P:carbohydrate metabolic process"/>
    <property type="evidence" value="ECO:0007669"/>
    <property type="project" value="InterPro"/>
</dbReference>
<organism evidence="7 8">
    <name type="scientific">Paludibacterium purpuratum</name>
    <dbReference type="NCBI Taxonomy" id="1144873"/>
    <lineage>
        <taxon>Bacteria</taxon>
        <taxon>Pseudomonadati</taxon>
        <taxon>Pseudomonadota</taxon>
        <taxon>Betaproteobacteria</taxon>
        <taxon>Neisseriales</taxon>
        <taxon>Chromobacteriaceae</taxon>
        <taxon>Paludibacterium</taxon>
    </lineage>
</organism>
<dbReference type="SUPFAM" id="SSF74650">
    <property type="entry name" value="Galactose mutarotase-like"/>
    <property type="match status" value="1"/>
</dbReference>
<dbReference type="PANTHER" id="PTHR11122:SF13">
    <property type="entry name" value="GLUCOSE-6-PHOSPHATE 1-EPIMERASE"/>
    <property type="match status" value="1"/>
</dbReference>
<feature type="active site" evidence="5">
    <location>
        <position position="155"/>
    </location>
</feature>
<evidence type="ECO:0000256" key="6">
    <source>
        <dbReference type="PIRSR" id="PIRSR016020-2"/>
    </source>
</evidence>
<proteinExistence type="inferred from homology"/>
<dbReference type="EMBL" id="SNZP01000016">
    <property type="protein sequence ID" value="TDR72505.1"/>
    <property type="molecule type" value="Genomic_DNA"/>
</dbReference>
<dbReference type="GO" id="GO:0030246">
    <property type="term" value="F:carbohydrate binding"/>
    <property type="evidence" value="ECO:0007669"/>
    <property type="project" value="UniProtKB-UniRule"/>
</dbReference>
<gene>
    <name evidence="7" type="ORF">DFP86_11670</name>
</gene>
<dbReference type="RefSeq" id="WP_133683537.1">
    <property type="nucleotide sequence ID" value="NZ_SNZP01000016.1"/>
</dbReference>
<dbReference type="Gene3D" id="2.70.98.10">
    <property type="match status" value="1"/>
</dbReference>
<feature type="binding site" evidence="6">
    <location>
        <position position="93"/>
    </location>
    <ligand>
        <name>substrate</name>
    </ligand>
</feature>
<name>A0A4R7B0D2_9NEIS</name>
<dbReference type="EC" id="5.1.3.15" evidence="4"/>